<dbReference type="Gene3D" id="1.20.1600.10">
    <property type="entry name" value="Outer membrane efflux proteins (OEP)"/>
    <property type="match status" value="1"/>
</dbReference>
<evidence type="ECO:0000256" key="2">
    <source>
        <dbReference type="ARBA" id="ARBA00007613"/>
    </source>
</evidence>
<dbReference type="GO" id="GO:0015562">
    <property type="term" value="F:efflux transmembrane transporter activity"/>
    <property type="evidence" value="ECO:0007669"/>
    <property type="project" value="InterPro"/>
</dbReference>
<keyword evidence="4" id="KW-1134">Transmembrane beta strand</keyword>
<comment type="subcellular location">
    <subcellularLocation>
        <location evidence="1">Cell outer membrane</location>
    </subcellularLocation>
</comment>
<comment type="similarity">
    <text evidence="2">Belongs to the outer membrane factor (OMF) (TC 1.B.17) family.</text>
</comment>
<evidence type="ECO:0000256" key="3">
    <source>
        <dbReference type="ARBA" id="ARBA00022448"/>
    </source>
</evidence>
<sequence length="453" mass="51413">MKKILLLVLVFAFSFSGIYAQELWNLERCITHAKEHNINLKLQKLDADVQANNTRQSKLDLLPDLNGNTGYNFNYGRSLSADNTYVNENSQTGSLGLSSRVTLFSGFQKWNSVKQNELDLKANLQDVEKAKEDLALNITSYYLDILFKKELLQVAQEQLKVTELQIKRTEVLVEAGTLPKGTLMEQKAQAAREDLAVVNAQNSLDIALLDLAQLLDLEDTKNFDIQTPELPVLNATKSMVDPESVFINALTFRPEMKAAQYRLESSEKGLIIAKGQRTPTLSMSGSWNSGYRRNQPEYGFATDGSPIIIRKEMKLNDQLRLFESKSFGFNLSIPIFNGGVVNRNISNAKINIDRYRLNMDNSKNVLRKEIEQAHANAKAAMKKFFSSETAVSSTEEAFRYTEEKFNLGLVNSVDYNQEKNNLFKSKSDLLQAKYEYIFRTKILDFYNGIEINL</sequence>
<feature type="coiled-coil region" evidence="8">
    <location>
        <begin position="345"/>
        <end position="383"/>
    </location>
</feature>
<accession>A0A2N3I517</accession>
<name>A0A2N3I517_9BACT</name>
<evidence type="ECO:0000313" key="9">
    <source>
        <dbReference type="EMBL" id="PKQ65353.1"/>
    </source>
</evidence>
<proteinExistence type="inferred from homology"/>
<keyword evidence="7" id="KW-0998">Cell outer membrane</keyword>
<dbReference type="Pfam" id="PF02321">
    <property type="entry name" value="OEP"/>
    <property type="match status" value="2"/>
</dbReference>
<evidence type="ECO:0000256" key="1">
    <source>
        <dbReference type="ARBA" id="ARBA00004442"/>
    </source>
</evidence>
<dbReference type="PANTHER" id="PTHR30026">
    <property type="entry name" value="OUTER MEMBRANE PROTEIN TOLC"/>
    <property type="match status" value="1"/>
</dbReference>
<comment type="caution">
    <text evidence="9">The sequence shown here is derived from an EMBL/GenBank/DDBJ whole genome shotgun (WGS) entry which is preliminary data.</text>
</comment>
<dbReference type="InterPro" id="IPR003423">
    <property type="entry name" value="OMP_efflux"/>
</dbReference>
<evidence type="ECO:0000256" key="4">
    <source>
        <dbReference type="ARBA" id="ARBA00022452"/>
    </source>
</evidence>
<dbReference type="PANTHER" id="PTHR30026:SF20">
    <property type="entry name" value="OUTER MEMBRANE PROTEIN TOLC"/>
    <property type="match status" value="1"/>
</dbReference>
<evidence type="ECO:0008006" key="11">
    <source>
        <dbReference type="Google" id="ProtNLM"/>
    </source>
</evidence>
<dbReference type="SUPFAM" id="SSF56954">
    <property type="entry name" value="Outer membrane efflux proteins (OEP)"/>
    <property type="match status" value="1"/>
</dbReference>
<dbReference type="GO" id="GO:1990281">
    <property type="term" value="C:efflux pump complex"/>
    <property type="evidence" value="ECO:0007669"/>
    <property type="project" value="TreeGrafter"/>
</dbReference>
<dbReference type="GO" id="GO:0015288">
    <property type="term" value="F:porin activity"/>
    <property type="evidence" value="ECO:0007669"/>
    <property type="project" value="TreeGrafter"/>
</dbReference>
<dbReference type="InterPro" id="IPR051906">
    <property type="entry name" value="TolC-like"/>
</dbReference>
<protein>
    <recommendedName>
        <fullName evidence="11">Transporter</fullName>
    </recommendedName>
</protein>
<reference evidence="9 10" key="1">
    <citation type="journal article" date="2017" name="Front. Microbiol.">
        <title>Labilibaculum manganireducens gen. nov., sp. nov. and Labilibaculum filiforme sp. nov., Novel Bacteroidetes Isolated from Subsurface Sediments of the Baltic Sea.</title>
        <authorList>
            <person name="Vandieken V."/>
            <person name="Marshall I.P."/>
            <person name="Niemann H."/>
            <person name="Engelen B."/>
            <person name="Cypionka H."/>
        </authorList>
    </citation>
    <scope>NUCLEOTIDE SEQUENCE [LARGE SCALE GENOMIC DNA]</scope>
    <source>
        <strain evidence="9 10">59.10-2M</strain>
    </source>
</reference>
<keyword evidence="5" id="KW-0812">Transmembrane</keyword>
<evidence type="ECO:0000256" key="7">
    <source>
        <dbReference type="ARBA" id="ARBA00023237"/>
    </source>
</evidence>
<dbReference type="RefSeq" id="WP_101310264.1">
    <property type="nucleotide sequence ID" value="NZ_MVDE01000019.1"/>
</dbReference>
<dbReference type="GO" id="GO:0009279">
    <property type="term" value="C:cell outer membrane"/>
    <property type="evidence" value="ECO:0007669"/>
    <property type="project" value="UniProtKB-SubCell"/>
</dbReference>
<evidence type="ECO:0000256" key="8">
    <source>
        <dbReference type="SAM" id="Coils"/>
    </source>
</evidence>
<evidence type="ECO:0000256" key="6">
    <source>
        <dbReference type="ARBA" id="ARBA00023136"/>
    </source>
</evidence>
<dbReference type="Proteomes" id="UP000233618">
    <property type="component" value="Unassembled WGS sequence"/>
</dbReference>
<dbReference type="EMBL" id="MVDE01000019">
    <property type="protein sequence ID" value="PKQ65353.1"/>
    <property type="molecule type" value="Genomic_DNA"/>
</dbReference>
<keyword evidence="6" id="KW-0472">Membrane</keyword>
<keyword evidence="8" id="KW-0175">Coiled coil</keyword>
<keyword evidence="3" id="KW-0813">Transport</keyword>
<gene>
    <name evidence="9" type="ORF">BZG01_12905</name>
</gene>
<evidence type="ECO:0000313" key="10">
    <source>
        <dbReference type="Proteomes" id="UP000233618"/>
    </source>
</evidence>
<evidence type="ECO:0000256" key="5">
    <source>
        <dbReference type="ARBA" id="ARBA00022692"/>
    </source>
</evidence>
<organism evidence="9 10">
    <name type="scientific">Labilibaculum manganireducens</name>
    <dbReference type="NCBI Taxonomy" id="1940525"/>
    <lineage>
        <taxon>Bacteria</taxon>
        <taxon>Pseudomonadati</taxon>
        <taxon>Bacteroidota</taxon>
        <taxon>Bacteroidia</taxon>
        <taxon>Marinilabiliales</taxon>
        <taxon>Marinifilaceae</taxon>
        <taxon>Labilibaculum</taxon>
    </lineage>
</organism>
<dbReference type="AlphaFoldDB" id="A0A2N3I517"/>
<keyword evidence="10" id="KW-1185">Reference proteome</keyword>